<proteinExistence type="predicted"/>
<organism evidence="2 3">
    <name type="scientific">Plantibacter flavus</name>
    <dbReference type="NCBI Taxonomy" id="150123"/>
    <lineage>
        <taxon>Bacteria</taxon>
        <taxon>Bacillati</taxon>
        <taxon>Actinomycetota</taxon>
        <taxon>Actinomycetes</taxon>
        <taxon>Micrococcales</taxon>
        <taxon>Microbacteriaceae</taxon>
        <taxon>Plantibacter</taxon>
    </lineage>
</organism>
<evidence type="ECO:0000313" key="2">
    <source>
        <dbReference type="EMBL" id="ROR80823.1"/>
    </source>
</evidence>
<gene>
    <name evidence="2" type="ORF">EDD42_0869</name>
</gene>
<dbReference type="Proteomes" id="UP000266915">
    <property type="component" value="Unassembled WGS sequence"/>
</dbReference>
<feature type="region of interest" description="Disordered" evidence="1">
    <location>
        <begin position="174"/>
        <end position="193"/>
    </location>
</feature>
<name>A0A3N2C011_9MICO</name>
<sequence>MHHTDIPTRSDIVELATAREPGSVSIILETSTNPSDTSHIRLDLKNQVKVAVEQLTAAGADRAAIAAFTKTVDDLQEDPDFLRYLSSSLALYISPGLTRYFRVPNILHSCAEVSDRFYIKPLMRALTFPQSAYVLALAQSGVRLVAVSRDLPATSIELEDVPADVAAAAGVDSIRGRGSDGRSPQGRIQGSEGQKVRMQEYAQAINKALTPVLAGSKEPLILAGAEPMTGIFRAVSSYKHLVKPEIEGNQQERSDEQLAAAARPILDELYAAELHTLCEEFGTRASNGRAVTDLGDVARAATANAVDTLFVDIDSNLPGTVDETTGVVTLAADADATNYGVIDEILRRALLSDARILAVRADDVPGGGALAATVRFPV</sequence>
<dbReference type="EMBL" id="RKHL01000001">
    <property type="protein sequence ID" value="ROR80823.1"/>
    <property type="molecule type" value="Genomic_DNA"/>
</dbReference>
<protein>
    <submittedName>
        <fullName evidence="2">Uncharacterized protein</fullName>
    </submittedName>
</protein>
<comment type="caution">
    <text evidence="2">The sequence shown here is derived from an EMBL/GenBank/DDBJ whole genome shotgun (WGS) entry which is preliminary data.</text>
</comment>
<evidence type="ECO:0000313" key="3">
    <source>
        <dbReference type="Proteomes" id="UP000266915"/>
    </source>
</evidence>
<reference evidence="2 3" key="1">
    <citation type="submission" date="2018-11" db="EMBL/GenBank/DDBJ databases">
        <title>Sequencing the genomes of 1000 actinobacteria strains.</title>
        <authorList>
            <person name="Klenk H.-P."/>
        </authorList>
    </citation>
    <scope>NUCLEOTIDE SEQUENCE [LARGE SCALE GENOMIC DNA]</scope>
    <source>
        <strain evidence="2 3">DSM 14012</strain>
    </source>
</reference>
<evidence type="ECO:0000256" key="1">
    <source>
        <dbReference type="SAM" id="MobiDB-lite"/>
    </source>
</evidence>
<dbReference type="InterPro" id="IPR041638">
    <property type="entry name" value="BaeRF_family11"/>
</dbReference>
<dbReference type="RefSeq" id="WP_085510168.1">
    <property type="nucleotide sequence ID" value="NZ_FXAP01000001.1"/>
</dbReference>
<dbReference type="AlphaFoldDB" id="A0A3N2C011"/>
<dbReference type="Pfam" id="PF18855">
    <property type="entry name" value="baeRF_family11"/>
    <property type="match status" value="1"/>
</dbReference>
<accession>A0A3N2C011</accession>
<keyword evidence="3" id="KW-1185">Reference proteome</keyword>